<dbReference type="EMBL" id="CP124755">
    <property type="protein sequence ID" value="WGZ89487.1"/>
    <property type="molecule type" value="Genomic_DNA"/>
</dbReference>
<evidence type="ECO:0000256" key="3">
    <source>
        <dbReference type="ARBA" id="ARBA00022884"/>
    </source>
</evidence>
<organism evidence="8">
    <name type="scientific">Candidatus Thiocaldithrix dubininis</name>
    <dbReference type="NCBI Taxonomy" id="3080823"/>
    <lineage>
        <taxon>Bacteria</taxon>
        <taxon>Pseudomonadati</taxon>
        <taxon>Pseudomonadota</taxon>
        <taxon>Gammaproteobacteria</taxon>
        <taxon>Thiotrichales</taxon>
        <taxon>Thiotrichaceae</taxon>
        <taxon>Candidatus Thiocaldithrix</taxon>
    </lineage>
</organism>
<dbReference type="PANTHER" id="PTHR11078">
    <property type="entry name" value="N UTILIZATION SUBSTANCE PROTEIN B-RELATED"/>
    <property type="match status" value="1"/>
</dbReference>
<keyword evidence="4 6" id="KW-0805">Transcription regulation</keyword>
<dbReference type="InterPro" id="IPR011605">
    <property type="entry name" value="NusB_fam"/>
</dbReference>
<dbReference type="GO" id="GO:0006353">
    <property type="term" value="P:DNA-templated transcription termination"/>
    <property type="evidence" value="ECO:0007669"/>
    <property type="project" value="UniProtKB-UniRule"/>
</dbReference>
<dbReference type="InterPro" id="IPR035926">
    <property type="entry name" value="NusB-like_sf"/>
</dbReference>
<dbReference type="GO" id="GO:0031564">
    <property type="term" value="P:transcription antitermination"/>
    <property type="evidence" value="ECO:0007669"/>
    <property type="project" value="UniProtKB-KW"/>
</dbReference>
<dbReference type="NCBIfam" id="TIGR01951">
    <property type="entry name" value="nusB"/>
    <property type="match status" value="1"/>
</dbReference>
<sequence length="168" mass="19509">MSAKPRRPAGDNTHQQLIARRRVARRLAMQGTYQWIMTGNSFQEIYLYFQEDLELAAEFRKSDTAFFHRLLRSAIENTEELENRITPHLDRKLNQVDPIEHAVLRVATCELLYHIETPYKVVVNEYINLAKKFGAEQAHKFVNGVLDKLALDIRSLESRAQRNNGTQA</sequence>
<protein>
    <recommendedName>
        <fullName evidence="6">Transcription antitermination protein NusB</fullName>
    </recommendedName>
    <alternativeName>
        <fullName evidence="6">Antitermination factor NusB</fullName>
    </alternativeName>
</protein>
<comment type="function">
    <text evidence="6">Involved in transcription antitermination. Required for transcription of ribosomal RNA (rRNA) genes. Binds specifically to the boxA antiterminator sequence of the ribosomal RNA (rrn) operons.</text>
</comment>
<dbReference type="AlphaFoldDB" id="A0AA95H0X9"/>
<dbReference type="KEGG" id="tdu:QJT80_08170"/>
<dbReference type="SUPFAM" id="SSF48013">
    <property type="entry name" value="NusB-like"/>
    <property type="match status" value="1"/>
</dbReference>
<dbReference type="GO" id="GO:0003723">
    <property type="term" value="F:RNA binding"/>
    <property type="evidence" value="ECO:0007669"/>
    <property type="project" value="UniProtKB-UniRule"/>
</dbReference>
<keyword evidence="3 6" id="KW-0694">RNA-binding</keyword>
<keyword evidence="2 6" id="KW-0889">Transcription antitermination</keyword>
<reference evidence="8" key="1">
    <citation type="journal article" date="2023" name="Int. J. Mol. Sci.">
        <title>Metagenomics Revealed a New Genus 'Candidatus Thiocaldithrix dubininis' gen. nov., sp. nov. and a New Species 'Candidatus Thiothrix putei' sp. nov. in the Family Thiotrichaceae, Some Members of Which Have Traits of Both Na+- and H+-Motive Energetics.</title>
        <authorList>
            <person name="Ravin N.V."/>
            <person name="Muntyan M.S."/>
            <person name="Smolyakov D.D."/>
            <person name="Rudenko T.S."/>
            <person name="Beletsky A.V."/>
            <person name="Mardanov A.V."/>
            <person name="Grabovich M.Y."/>
        </authorList>
    </citation>
    <scope>NUCLEOTIDE SEQUENCE</scope>
    <source>
        <strain evidence="8">GKL-01</strain>
    </source>
</reference>
<evidence type="ECO:0000256" key="2">
    <source>
        <dbReference type="ARBA" id="ARBA00022814"/>
    </source>
</evidence>
<evidence type="ECO:0000259" key="7">
    <source>
        <dbReference type="Pfam" id="PF01029"/>
    </source>
</evidence>
<dbReference type="HAMAP" id="MF_00073">
    <property type="entry name" value="NusB"/>
    <property type="match status" value="1"/>
</dbReference>
<feature type="domain" description="NusB/RsmB/TIM44" evidence="7">
    <location>
        <begin position="23"/>
        <end position="150"/>
    </location>
</feature>
<keyword evidence="5 6" id="KW-0804">Transcription</keyword>
<evidence type="ECO:0000313" key="8">
    <source>
        <dbReference type="EMBL" id="WGZ89487.1"/>
    </source>
</evidence>
<evidence type="ECO:0000256" key="4">
    <source>
        <dbReference type="ARBA" id="ARBA00023015"/>
    </source>
</evidence>
<evidence type="ECO:0000256" key="1">
    <source>
        <dbReference type="ARBA" id="ARBA00005952"/>
    </source>
</evidence>
<dbReference type="InterPro" id="IPR006027">
    <property type="entry name" value="NusB_RsmB_TIM44"/>
</dbReference>
<name>A0AA95H0X9_9GAMM</name>
<dbReference type="Gene3D" id="1.10.940.10">
    <property type="entry name" value="NusB-like"/>
    <property type="match status" value="1"/>
</dbReference>
<accession>A0AA95H0X9</accession>
<evidence type="ECO:0000256" key="6">
    <source>
        <dbReference type="HAMAP-Rule" id="MF_00073"/>
    </source>
</evidence>
<dbReference type="GO" id="GO:0005829">
    <property type="term" value="C:cytosol"/>
    <property type="evidence" value="ECO:0007669"/>
    <property type="project" value="TreeGrafter"/>
</dbReference>
<dbReference type="PANTHER" id="PTHR11078:SF3">
    <property type="entry name" value="ANTITERMINATION NUSB DOMAIN-CONTAINING PROTEIN"/>
    <property type="match status" value="1"/>
</dbReference>
<evidence type="ECO:0000256" key="5">
    <source>
        <dbReference type="ARBA" id="ARBA00023163"/>
    </source>
</evidence>
<gene>
    <name evidence="6 8" type="primary">nusB</name>
    <name evidence="8" type="ORF">QJT80_08170</name>
</gene>
<proteinExistence type="inferred from homology"/>
<dbReference type="Proteomes" id="UP001300672">
    <property type="component" value="Chromosome"/>
</dbReference>
<reference evidence="8" key="2">
    <citation type="submission" date="2023-04" db="EMBL/GenBank/DDBJ databases">
        <authorList>
            <person name="Beletskiy A.V."/>
            <person name="Mardanov A.V."/>
            <person name="Ravin N.V."/>
        </authorList>
    </citation>
    <scope>NUCLEOTIDE SEQUENCE</scope>
    <source>
        <strain evidence="8">GKL-01</strain>
    </source>
</reference>
<comment type="similarity">
    <text evidence="1 6">Belongs to the NusB family.</text>
</comment>
<dbReference type="Pfam" id="PF01029">
    <property type="entry name" value="NusB"/>
    <property type="match status" value="1"/>
</dbReference>